<keyword evidence="4" id="KW-0808">Transferase</keyword>
<evidence type="ECO:0000256" key="8">
    <source>
        <dbReference type="ARBA" id="ARBA00023316"/>
    </source>
</evidence>
<dbReference type="PANTHER" id="PTHR30582:SF24">
    <property type="entry name" value="L,D-TRANSPEPTIDASE ERFK_SRFK-RELATED"/>
    <property type="match status" value="1"/>
</dbReference>
<dbReference type="AlphaFoldDB" id="A0A7Y0Q151"/>
<evidence type="ECO:0000313" key="12">
    <source>
        <dbReference type="Proteomes" id="UP000533476"/>
    </source>
</evidence>
<sequence length="245" mass="27049">MGVMGGAPMKRWLIIGVIGLAVVWIAGMSSLGMVAHTARAQSIHTKIIINVLKRRLYLYRNNHLFQVYPVAVGKPSTPSPRGEFTIIQKAVWGDGFGTRWMRISTPWGIYGIHGTDKPWSVGTVASHGCFRMYNRDVEQVYTLVKVGTSVIVEGITPYTRIRRPLKPGTIGQDVVELQRLLRLAKVYRGSLSGVYNSDVEAAVKKFQEMVGVSPTGSASLETTKKLLEYTHQTAEKPGYLTRAGS</sequence>
<evidence type="ECO:0000256" key="1">
    <source>
        <dbReference type="ARBA" id="ARBA00004752"/>
    </source>
</evidence>
<keyword evidence="3" id="KW-0328">Glycosyltransferase</keyword>
<comment type="similarity">
    <text evidence="2">Belongs to the YkuD family.</text>
</comment>
<evidence type="ECO:0000256" key="6">
    <source>
        <dbReference type="ARBA" id="ARBA00022960"/>
    </source>
</evidence>
<dbReference type="UniPathway" id="UPA00219"/>
<dbReference type="GO" id="GO:0071555">
    <property type="term" value="P:cell wall organization"/>
    <property type="evidence" value="ECO:0007669"/>
    <property type="project" value="UniProtKB-UniRule"/>
</dbReference>
<dbReference type="PANTHER" id="PTHR30582">
    <property type="entry name" value="L,D-TRANSPEPTIDASE"/>
    <property type="match status" value="1"/>
</dbReference>
<dbReference type="GO" id="GO:0018104">
    <property type="term" value="P:peptidoglycan-protein cross-linking"/>
    <property type="evidence" value="ECO:0007669"/>
    <property type="project" value="TreeGrafter"/>
</dbReference>
<keyword evidence="5" id="KW-0378">Hydrolase</keyword>
<dbReference type="InterPro" id="IPR002477">
    <property type="entry name" value="Peptidoglycan-bd-like"/>
</dbReference>
<comment type="pathway">
    <text evidence="1 9">Cell wall biogenesis; peptidoglycan biosynthesis.</text>
</comment>
<dbReference type="Pfam" id="PF03734">
    <property type="entry name" value="YkuD"/>
    <property type="match status" value="1"/>
</dbReference>
<dbReference type="SUPFAM" id="SSF47090">
    <property type="entry name" value="PGBD-like"/>
    <property type="match status" value="1"/>
</dbReference>
<evidence type="ECO:0000259" key="10">
    <source>
        <dbReference type="PROSITE" id="PS52029"/>
    </source>
</evidence>
<dbReference type="PROSITE" id="PS52029">
    <property type="entry name" value="LD_TPASE"/>
    <property type="match status" value="1"/>
</dbReference>
<name>A0A7Y0Q151_9FIRM</name>
<dbReference type="GO" id="GO:0008360">
    <property type="term" value="P:regulation of cell shape"/>
    <property type="evidence" value="ECO:0007669"/>
    <property type="project" value="UniProtKB-UniRule"/>
</dbReference>
<protein>
    <submittedName>
        <fullName evidence="11">L,D-transpeptidase family protein</fullName>
    </submittedName>
</protein>
<dbReference type="InterPro" id="IPR036366">
    <property type="entry name" value="PGBDSf"/>
</dbReference>
<dbReference type="InterPro" id="IPR005490">
    <property type="entry name" value="LD_TPept_cat_dom"/>
</dbReference>
<keyword evidence="6 9" id="KW-0133">Cell shape</keyword>
<dbReference type="CDD" id="cd16913">
    <property type="entry name" value="YkuD_like"/>
    <property type="match status" value="1"/>
</dbReference>
<proteinExistence type="inferred from homology"/>
<gene>
    <name evidence="11" type="ORF">HIJ39_01055</name>
</gene>
<feature type="active site" description="Nucleophile" evidence="9">
    <location>
        <position position="129"/>
    </location>
</feature>
<dbReference type="Gene3D" id="2.40.440.10">
    <property type="entry name" value="L,D-transpeptidase catalytic domain-like"/>
    <property type="match status" value="1"/>
</dbReference>
<dbReference type="InterPro" id="IPR038063">
    <property type="entry name" value="Transpep_catalytic_dom"/>
</dbReference>
<evidence type="ECO:0000256" key="7">
    <source>
        <dbReference type="ARBA" id="ARBA00022984"/>
    </source>
</evidence>
<feature type="domain" description="L,D-TPase catalytic" evidence="10">
    <location>
        <begin position="45"/>
        <end position="153"/>
    </location>
</feature>
<accession>A0A7Y0Q151</accession>
<dbReference type="SUPFAM" id="SSF141523">
    <property type="entry name" value="L,D-transpeptidase catalytic domain-like"/>
    <property type="match status" value="1"/>
</dbReference>
<dbReference type="Pfam" id="PF01471">
    <property type="entry name" value="PG_binding_1"/>
    <property type="match status" value="1"/>
</dbReference>
<dbReference type="Proteomes" id="UP000533476">
    <property type="component" value="Unassembled WGS sequence"/>
</dbReference>
<reference evidence="11 12" key="1">
    <citation type="submission" date="2020-04" db="EMBL/GenBank/DDBJ databases">
        <authorList>
            <person name="Zhang R."/>
            <person name="Schippers A."/>
        </authorList>
    </citation>
    <scope>NUCLEOTIDE SEQUENCE [LARGE SCALE GENOMIC DNA]</scope>
    <source>
        <strain evidence="11 12">DSM 109850</strain>
    </source>
</reference>
<evidence type="ECO:0000256" key="3">
    <source>
        <dbReference type="ARBA" id="ARBA00022676"/>
    </source>
</evidence>
<dbReference type="GO" id="GO:0016757">
    <property type="term" value="F:glycosyltransferase activity"/>
    <property type="evidence" value="ECO:0007669"/>
    <property type="project" value="UniProtKB-KW"/>
</dbReference>
<evidence type="ECO:0000256" key="9">
    <source>
        <dbReference type="PROSITE-ProRule" id="PRU01373"/>
    </source>
</evidence>
<dbReference type="EMBL" id="JABBVZ010000002">
    <property type="protein sequence ID" value="NMP20945.1"/>
    <property type="molecule type" value="Genomic_DNA"/>
</dbReference>
<evidence type="ECO:0000313" key="11">
    <source>
        <dbReference type="EMBL" id="NMP20945.1"/>
    </source>
</evidence>
<evidence type="ECO:0000256" key="5">
    <source>
        <dbReference type="ARBA" id="ARBA00022801"/>
    </source>
</evidence>
<keyword evidence="8 9" id="KW-0961">Cell wall biogenesis/degradation</keyword>
<dbReference type="Gene3D" id="1.10.101.10">
    <property type="entry name" value="PGBD-like superfamily/PGBD"/>
    <property type="match status" value="1"/>
</dbReference>
<dbReference type="GO" id="GO:0071972">
    <property type="term" value="F:peptidoglycan L,D-transpeptidase activity"/>
    <property type="evidence" value="ECO:0007669"/>
    <property type="project" value="TreeGrafter"/>
</dbReference>
<dbReference type="InterPro" id="IPR050979">
    <property type="entry name" value="LD-transpeptidase"/>
</dbReference>
<dbReference type="InterPro" id="IPR036365">
    <property type="entry name" value="PGBD-like_sf"/>
</dbReference>
<dbReference type="GO" id="GO:0005576">
    <property type="term" value="C:extracellular region"/>
    <property type="evidence" value="ECO:0007669"/>
    <property type="project" value="TreeGrafter"/>
</dbReference>
<keyword evidence="7 9" id="KW-0573">Peptidoglycan synthesis</keyword>
<evidence type="ECO:0000256" key="4">
    <source>
        <dbReference type="ARBA" id="ARBA00022679"/>
    </source>
</evidence>
<keyword evidence="12" id="KW-1185">Reference proteome</keyword>
<feature type="active site" description="Proton donor/acceptor" evidence="9">
    <location>
        <position position="113"/>
    </location>
</feature>
<organism evidence="11 12">
    <name type="scientific">Sulfobacillus harzensis</name>
    <dbReference type="NCBI Taxonomy" id="2729629"/>
    <lineage>
        <taxon>Bacteria</taxon>
        <taxon>Bacillati</taxon>
        <taxon>Bacillota</taxon>
        <taxon>Clostridia</taxon>
        <taxon>Eubacteriales</taxon>
        <taxon>Clostridiales Family XVII. Incertae Sedis</taxon>
        <taxon>Sulfobacillus</taxon>
    </lineage>
</organism>
<comment type="caution">
    <text evidence="11">The sequence shown here is derived from an EMBL/GenBank/DDBJ whole genome shotgun (WGS) entry which is preliminary data.</text>
</comment>
<evidence type="ECO:0000256" key="2">
    <source>
        <dbReference type="ARBA" id="ARBA00005992"/>
    </source>
</evidence>